<dbReference type="CTD" id="20200259"/>
<evidence type="ECO:0008006" key="5">
    <source>
        <dbReference type="Google" id="ProtNLM"/>
    </source>
</evidence>
<dbReference type="EMBL" id="KB097495">
    <property type="protein sequence ID" value="ESN96769.1"/>
    <property type="molecule type" value="Genomic_DNA"/>
</dbReference>
<keyword evidence="1" id="KW-0175">Coiled coil</keyword>
<dbReference type="EnsemblMetazoa" id="HelroT163885">
    <property type="protein sequence ID" value="HelroP163885"/>
    <property type="gene ID" value="HelroG163885"/>
</dbReference>
<organism evidence="3 4">
    <name type="scientific">Helobdella robusta</name>
    <name type="common">Californian leech</name>
    <dbReference type="NCBI Taxonomy" id="6412"/>
    <lineage>
        <taxon>Eukaryota</taxon>
        <taxon>Metazoa</taxon>
        <taxon>Spiralia</taxon>
        <taxon>Lophotrochozoa</taxon>
        <taxon>Annelida</taxon>
        <taxon>Clitellata</taxon>
        <taxon>Hirudinea</taxon>
        <taxon>Rhynchobdellida</taxon>
        <taxon>Glossiphoniidae</taxon>
        <taxon>Helobdella</taxon>
    </lineage>
</organism>
<dbReference type="PANTHER" id="PTHR37445">
    <property type="entry name" value="PROTEIN CBG24663"/>
    <property type="match status" value="1"/>
</dbReference>
<evidence type="ECO:0000313" key="3">
    <source>
        <dbReference type="EnsemblMetazoa" id="HelroP163885"/>
    </source>
</evidence>
<evidence type="ECO:0000313" key="2">
    <source>
        <dbReference type="EMBL" id="ESN96769.1"/>
    </source>
</evidence>
<evidence type="ECO:0000256" key="1">
    <source>
        <dbReference type="SAM" id="Coils"/>
    </source>
</evidence>
<feature type="coiled-coil region" evidence="1">
    <location>
        <begin position="58"/>
        <end position="85"/>
    </location>
</feature>
<evidence type="ECO:0000313" key="4">
    <source>
        <dbReference type="Proteomes" id="UP000015101"/>
    </source>
</evidence>
<dbReference type="KEGG" id="hro:HELRODRAFT_163885"/>
<dbReference type="AlphaFoldDB" id="T1EUK9"/>
<reference evidence="4" key="1">
    <citation type="submission" date="2012-12" db="EMBL/GenBank/DDBJ databases">
        <authorList>
            <person name="Hellsten U."/>
            <person name="Grimwood J."/>
            <person name="Chapman J.A."/>
            <person name="Shapiro H."/>
            <person name="Aerts A."/>
            <person name="Otillar R.P."/>
            <person name="Terry A.Y."/>
            <person name="Boore J.L."/>
            <person name="Simakov O."/>
            <person name="Marletaz F."/>
            <person name="Cho S.-J."/>
            <person name="Edsinger-Gonzales E."/>
            <person name="Havlak P."/>
            <person name="Kuo D.-H."/>
            <person name="Larsson T."/>
            <person name="Lv J."/>
            <person name="Arendt D."/>
            <person name="Savage R."/>
            <person name="Osoegawa K."/>
            <person name="de Jong P."/>
            <person name="Lindberg D.R."/>
            <person name="Seaver E.C."/>
            <person name="Weisblat D.A."/>
            <person name="Putnam N.H."/>
            <person name="Grigoriev I.V."/>
            <person name="Rokhsar D.S."/>
        </authorList>
    </citation>
    <scope>NUCLEOTIDE SEQUENCE</scope>
</reference>
<dbReference type="Proteomes" id="UP000015101">
    <property type="component" value="Unassembled WGS sequence"/>
</dbReference>
<name>T1EUK9_HELRO</name>
<protein>
    <recommendedName>
        <fullName evidence="5">Endonuclease/exonuclease/phosphatase domain-containing protein</fullName>
    </recommendedName>
</protein>
<sequence>MQNEDCKLFFIRVLNSELSTQTQVIISKLKSLDDAIGLQNSNFNEFRMKTDNLSYSSMKILEENEKVAKTRVEQSEQEIKKYSDEVKGKVEISEIDSETEGVEISRLGRKMEDDQKSRPVLIQFANINTKNLLLADCYKLKKSAIFNKVIVNHDLSKEERSNSRKLLEEKRKEISAKEDITKWSFRLKGKPNTLSNKFGDLQSLLGSLKCTPDLIALMEGYSSFASEFSYVGRRALLLFYKKSLLVSKVGMVSEFKEYMTVKPTRFRFGQSADILDLVISSQEFVKNVKFYSPLGSSDHSVVEFMIAETSAKILKIKINLSCYRDQLAKFQTN</sequence>
<proteinExistence type="predicted"/>
<dbReference type="OrthoDB" id="6143588at2759"/>
<dbReference type="PANTHER" id="PTHR37445:SF3">
    <property type="entry name" value="ZINC FINGER PHD-TYPE DOMAIN-CONTAINING PROTEIN"/>
    <property type="match status" value="1"/>
</dbReference>
<dbReference type="InParanoid" id="T1EUK9"/>
<reference evidence="3" key="3">
    <citation type="submission" date="2015-06" db="UniProtKB">
        <authorList>
            <consortium name="EnsemblMetazoa"/>
        </authorList>
    </citation>
    <scope>IDENTIFICATION</scope>
</reference>
<keyword evidence="4" id="KW-1185">Reference proteome</keyword>
<dbReference type="EMBL" id="AMQM01001485">
    <property type="status" value="NOT_ANNOTATED_CDS"/>
    <property type="molecule type" value="Genomic_DNA"/>
</dbReference>
<dbReference type="RefSeq" id="XP_009025877.1">
    <property type="nucleotide sequence ID" value="XM_009027629.1"/>
</dbReference>
<accession>T1EUK9</accession>
<dbReference type="GeneID" id="20200259"/>
<gene>
    <name evidence="3" type="primary">20200259</name>
    <name evidence="2" type="ORF">HELRODRAFT_163885</name>
</gene>
<dbReference type="HOGENOM" id="CLU_834921_0_0_1"/>
<reference evidence="2 4" key="2">
    <citation type="journal article" date="2013" name="Nature">
        <title>Insights into bilaterian evolution from three spiralian genomes.</title>
        <authorList>
            <person name="Simakov O."/>
            <person name="Marletaz F."/>
            <person name="Cho S.J."/>
            <person name="Edsinger-Gonzales E."/>
            <person name="Havlak P."/>
            <person name="Hellsten U."/>
            <person name="Kuo D.H."/>
            <person name="Larsson T."/>
            <person name="Lv J."/>
            <person name="Arendt D."/>
            <person name="Savage R."/>
            <person name="Osoegawa K."/>
            <person name="de Jong P."/>
            <person name="Grimwood J."/>
            <person name="Chapman J.A."/>
            <person name="Shapiro H."/>
            <person name="Aerts A."/>
            <person name="Otillar R.P."/>
            <person name="Terry A.Y."/>
            <person name="Boore J.L."/>
            <person name="Grigoriev I.V."/>
            <person name="Lindberg D.R."/>
            <person name="Seaver E.C."/>
            <person name="Weisblat D.A."/>
            <person name="Putnam N.H."/>
            <person name="Rokhsar D.S."/>
        </authorList>
    </citation>
    <scope>NUCLEOTIDE SEQUENCE</scope>
</reference>